<dbReference type="Proteomes" id="UP001521785">
    <property type="component" value="Unassembled WGS sequence"/>
</dbReference>
<sequence length="284" mass="31025">MAFSRIERIKLQPEININAVIRQPHGLDRTQGKTTIVFLHFWGGSARTWSLVTPLISTKYQTVALDFRGWGNSTGPNYVEAYSITALAEDVEAIIRELHLKKVVLVGLSMGAKVAQLIASRLYSNAGGPTQTTALLGLILISPAPSTPLQLPPEMREQQLHAYDNQESATFVAKNVLTASFQDTDLPEFVVGDMTKGNKWAREAWPAYAMGEDVSWGVGRIKVPVLVLAAEKDLVEPVERVQKEVCHRIPGAQLWILPGSGHLSPLDVPGAVAENVIQFLDALG</sequence>
<gene>
    <name evidence="3" type="ORF">SLS60_004372</name>
</gene>
<dbReference type="InterPro" id="IPR000639">
    <property type="entry name" value="Epox_hydrolase-like"/>
</dbReference>
<dbReference type="InterPro" id="IPR029058">
    <property type="entry name" value="AB_hydrolase_fold"/>
</dbReference>
<comment type="caution">
    <text evidence="3">The sequence shown here is derived from an EMBL/GenBank/DDBJ whole genome shotgun (WGS) entry which is preliminary data.</text>
</comment>
<dbReference type="PANTHER" id="PTHR43798">
    <property type="entry name" value="MONOACYLGLYCEROL LIPASE"/>
    <property type="match status" value="1"/>
</dbReference>
<feature type="domain" description="AB hydrolase-1" evidence="2">
    <location>
        <begin position="36"/>
        <end position="274"/>
    </location>
</feature>
<proteinExistence type="predicted"/>
<dbReference type="Gene3D" id="3.40.50.1820">
    <property type="entry name" value="alpha/beta hydrolase"/>
    <property type="match status" value="1"/>
</dbReference>
<dbReference type="Pfam" id="PF12697">
    <property type="entry name" value="Abhydrolase_6"/>
    <property type="match status" value="1"/>
</dbReference>
<accession>A0ABR3RKB2</accession>
<dbReference type="InterPro" id="IPR050266">
    <property type="entry name" value="AB_hydrolase_sf"/>
</dbReference>
<dbReference type="PANTHER" id="PTHR43798:SF31">
    <property type="entry name" value="AB HYDROLASE SUPERFAMILY PROTEIN YCLE"/>
    <property type="match status" value="1"/>
</dbReference>
<organism evidence="3 4">
    <name type="scientific">Paraconiothyrium brasiliense</name>
    <dbReference type="NCBI Taxonomy" id="300254"/>
    <lineage>
        <taxon>Eukaryota</taxon>
        <taxon>Fungi</taxon>
        <taxon>Dikarya</taxon>
        <taxon>Ascomycota</taxon>
        <taxon>Pezizomycotina</taxon>
        <taxon>Dothideomycetes</taxon>
        <taxon>Pleosporomycetidae</taxon>
        <taxon>Pleosporales</taxon>
        <taxon>Massarineae</taxon>
        <taxon>Didymosphaeriaceae</taxon>
        <taxon>Paraconiothyrium</taxon>
    </lineage>
</organism>
<reference evidence="3 4" key="1">
    <citation type="submission" date="2024-02" db="EMBL/GenBank/DDBJ databases">
        <title>De novo assembly and annotation of 12 fungi associated with fruit tree decline syndrome in Ontario, Canada.</title>
        <authorList>
            <person name="Sulman M."/>
            <person name="Ellouze W."/>
            <person name="Ilyukhin E."/>
        </authorList>
    </citation>
    <scope>NUCLEOTIDE SEQUENCE [LARGE SCALE GENOMIC DNA]</scope>
    <source>
        <strain evidence="3 4">M42-189</strain>
    </source>
</reference>
<protein>
    <recommendedName>
        <fullName evidence="2">AB hydrolase-1 domain-containing protein</fullName>
    </recommendedName>
</protein>
<dbReference type="SUPFAM" id="SSF53474">
    <property type="entry name" value="alpha/beta-Hydrolases"/>
    <property type="match status" value="1"/>
</dbReference>
<evidence type="ECO:0000313" key="3">
    <source>
        <dbReference type="EMBL" id="KAL1604832.1"/>
    </source>
</evidence>
<keyword evidence="1" id="KW-0378">Hydrolase</keyword>
<evidence type="ECO:0000313" key="4">
    <source>
        <dbReference type="Proteomes" id="UP001521785"/>
    </source>
</evidence>
<dbReference type="PRINTS" id="PR00412">
    <property type="entry name" value="EPOXHYDRLASE"/>
</dbReference>
<name>A0ABR3RKB2_9PLEO</name>
<evidence type="ECO:0000259" key="2">
    <source>
        <dbReference type="Pfam" id="PF12697"/>
    </source>
</evidence>
<dbReference type="InterPro" id="IPR000073">
    <property type="entry name" value="AB_hydrolase_1"/>
</dbReference>
<keyword evidence="4" id="KW-1185">Reference proteome</keyword>
<dbReference type="EMBL" id="JAKJXO020000005">
    <property type="protein sequence ID" value="KAL1604832.1"/>
    <property type="molecule type" value="Genomic_DNA"/>
</dbReference>
<evidence type="ECO:0000256" key="1">
    <source>
        <dbReference type="ARBA" id="ARBA00022801"/>
    </source>
</evidence>